<keyword evidence="2" id="KW-1185">Reference proteome</keyword>
<protein>
    <submittedName>
        <fullName evidence="1">Fimbrillin family protein</fullName>
    </submittedName>
</protein>
<accession>A0ABM7NV41</accession>
<reference evidence="1 2" key="1">
    <citation type="journal article" date="2022" name="Int. J. Syst. Evol. Microbiol.">
        <title>Prevotella herbatica sp. nov., a plant polysaccharide-decomposing anaerobic bacterium isolated from a methanogenic reactor.</title>
        <authorList>
            <person name="Uek A."/>
            <person name="Tonouchi A."/>
            <person name="Kaku N."/>
            <person name="Ueki K."/>
        </authorList>
    </citation>
    <scope>NUCLEOTIDE SEQUENCE [LARGE SCALE GENOMIC DNA]</scope>
    <source>
        <strain evidence="1 2">WR041</strain>
    </source>
</reference>
<gene>
    <name evidence="1" type="ORF">prwr041_02640</name>
</gene>
<sequence>MTLSGCSSDDTLTGESSATAKSMKINVSDGMFASVDNNGAKTRATDDVTGTTFSSGDAIGIFAVKSDGTLALTNAKYTYDGTSWLNSDNTAILPYYDGAKYFAYYPYQANLASDKYDATQTTAEAFFAPLISGWTPAADQSTQTNYTAQDLMVSMATVDVSTGSSSFTMSHQMSMIEMDLHQAHYTYSRLDTYRFMFDTANNPLNIAAGKYRFLVNPSKPLSITGKNLNTISDITKLKGWKISGTAPAASKYKIYKYNGASACLTETARGNVYIGDANIGDYLYDDGTTGTTTVGKTIVGIVFSDQLSPTEYNAGYTHGYALALKDAIVGTTSWEPLYNDAGLNKVTKFYQYFTDINTGYTGTFTKGYNKSNDQFPAWQAANNYNVDVSKFTNSGWYLPSIGQWWDVCANLGKVDLSGKQYSGSSNDDLYLGSTATANINNALTAAGGNAFSDYAYWSASEYDMSYAMVVFFYKSNVNISSAVKNLTYFYVRPVLAF</sequence>
<evidence type="ECO:0000313" key="1">
    <source>
        <dbReference type="EMBL" id="BCS84371.1"/>
    </source>
</evidence>
<dbReference type="InterPro" id="IPR025049">
    <property type="entry name" value="Mfa-like_1"/>
</dbReference>
<dbReference type="Pfam" id="PF13149">
    <property type="entry name" value="Mfa_like_1"/>
    <property type="match status" value="1"/>
</dbReference>
<dbReference type="EMBL" id="AP024484">
    <property type="protein sequence ID" value="BCS84371.1"/>
    <property type="molecule type" value="Genomic_DNA"/>
</dbReference>
<dbReference type="Proteomes" id="UP001319045">
    <property type="component" value="Chromosome"/>
</dbReference>
<dbReference type="Gene3D" id="2.60.40.2620">
    <property type="entry name" value="Fimbrillin-like"/>
    <property type="match status" value="1"/>
</dbReference>
<name>A0ABM7NV41_9BACT</name>
<dbReference type="Gene3D" id="2.60.40.3570">
    <property type="match status" value="1"/>
</dbReference>
<evidence type="ECO:0000313" key="2">
    <source>
        <dbReference type="Proteomes" id="UP001319045"/>
    </source>
</evidence>
<dbReference type="InterPro" id="IPR042278">
    <property type="entry name" value="Mfa-like_1_N"/>
</dbReference>
<dbReference type="CDD" id="cd13120">
    <property type="entry name" value="BF2867_like_N"/>
    <property type="match status" value="1"/>
</dbReference>
<organism evidence="1 2">
    <name type="scientific">Prevotella herbatica</name>
    <dbReference type="NCBI Taxonomy" id="2801997"/>
    <lineage>
        <taxon>Bacteria</taxon>
        <taxon>Pseudomonadati</taxon>
        <taxon>Bacteroidota</taxon>
        <taxon>Bacteroidia</taxon>
        <taxon>Bacteroidales</taxon>
        <taxon>Prevotellaceae</taxon>
        <taxon>Prevotella</taxon>
    </lineage>
</organism>
<proteinExistence type="predicted"/>